<dbReference type="PANTHER" id="PTHR37292">
    <property type="entry name" value="VNG6097C"/>
    <property type="match status" value="1"/>
</dbReference>
<organism evidence="3 4">
    <name type="scientific">Halomonas tibetensis</name>
    <dbReference type="NCBI Taxonomy" id="2259590"/>
    <lineage>
        <taxon>Bacteria</taxon>
        <taxon>Pseudomonadati</taxon>
        <taxon>Pseudomonadota</taxon>
        <taxon>Gammaproteobacteria</taxon>
        <taxon>Oceanospirillales</taxon>
        <taxon>Halomonadaceae</taxon>
        <taxon>Halomonas</taxon>
    </lineage>
</organism>
<dbReference type="RefSeq" id="WP_379755627.1">
    <property type="nucleotide sequence ID" value="NZ_JBHRSQ010000008.1"/>
</dbReference>
<feature type="domain" description="GmrSD restriction endonucleases N-terminal" evidence="2">
    <location>
        <begin position="13"/>
        <end position="58"/>
    </location>
</feature>
<dbReference type="InterPro" id="IPR004919">
    <property type="entry name" value="GmrSD_N"/>
</dbReference>
<reference evidence="4" key="1">
    <citation type="journal article" date="2019" name="Int. J. Syst. Evol. Microbiol.">
        <title>The Global Catalogue of Microorganisms (GCM) 10K type strain sequencing project: providing services to taxonomists for standard genome sequencing and annotation.</title>
        <authorList>
            <consortium name="The Broad Institute Genomics Platform"/>
            <consortium name="The Broad Institute Genome Sequencing Center for Infectious Disease"/>
            <person name="Wu L."/>
            <person name="Ma J."/>
        </authorList>
    </citation>
    <scope>NUCLEOTIDE SEQUENCE [LARGE SCALE GENOMIC DNA]</scope>
    <source>
        <strain evidence="4">KCTC 52660</strain>
    </source>
</reference>
<protein>
    <submittedName>
        <fullName evidence="3">DUF262 domain-containing protein</fullName>
    </submittedName>
</protein>
<name>A0ABV7B2A2_9GAMM</name>
<proteinExistence type="predicted"/>
<evidence type="ECO:0000313" key="4">
    <source>
        <dbReference type="Proteomes" id="UP001595386"/>
    </source>
</evidence>
<keyword evidence="4" id="KW-1185">Reference proteome</keyword>
<evidence type="ECO:0000256" key="1">
    <source>
        <dbReference type="SAM" id="MobiDB-lite"/>
    </source>
</evidence>
<dbReference type="Proteomes" id="UP001595386">
    <property type="component" value="Unassembled WGS sequence"/>
</dbReference>
<feature type="region of interest" description="Disordered" evidence="1">
    <location>
        <begin position="71"/>
        <end position="93"/>
    </location>
</feature>
<evidence type="ECO:0000259" key="2">
    <source>
        <dbReference type="Pfam" id="PF03235"/>
    </source>
</evidence>
<feature type="compositionally biased region" description="Basic and acidic residues" evidence="1">
    <location>
        <begin position="71"/>
        <end position="85"/>
    </location>
</feature>
<evidence type="ECO:0000313" key="3">
    <source>
        <dbReference type="EMBL" id="MFC2991398.1"/>
    </source>
</evidence>
<comment type="caution">
    <text evidence="3">The sequence shown here is derived from an EMBL/GenBank/DDBJ whole genome shotgun (WGS) entry which is preliminary data.</text>
</comment>
<sequence length="93" mass="10445">MTTFDSTKRSLPELLKDITTGKIQLPDFQRGWVWDDDHVQSLLVSIARSFPVGAVMLMETGGEVRFETRPVEGIDPDSVTKEPETWRPISLAA</sequence>
<dbReference type="EMBL" id="JBHRSQ010000008">
    <property type="protein sequence ID" value="MFC2991398.1"/>
    <property type="molecule type" value="Genomic_DNA"/>
</dbReference>
<dbReference type="PANTHER" id="PTHR37292:SF2">
    <property type="entry name" value="DUF262 DOMAIN-CONTAINING PROTEIN"/>
    <property type="match status" value="1"/>
</dbReference>
<gene>
    <name evidence="3" type="ORF">ACFODV_05080</name>
</gene>
<accession>A0ABV7B2A2</accession>
<dbReference type="Pfam" id="PF03235">
    <property type="entry name" value="GmrSD_N"/>
    <property type="match status" value="1"/>
</dbReference>